<protein>
    <submittedName>
        <fullName evidence="1">Uncharacterized protein</fullName>
    </submittedName>
</protein>
<gene>
    <name evidence="1" type="ORF">CCHOA_11690</name>
</gene>
<accession>A0A3G6J9Y0</accession>
<dbReference type="KEGG" id="ccho:CCHOA_11690"/>
<sequence>MTLAGGGGGGTPPDYLGRTLEKFCNLQLRLGVSLVTSEHGNQISQLADIHTTCGVNHPHTNPWWHNRYQDTQHLVWLRSILQLTVGQRRENISVRSKCF</sequence>
<reference evidence="1 2" key="1">
    <citation type="submission" date="2018-11" db="EMBL/GenBank/DDBJ databases">
        <authorList>
            <person name="Kleinhagauer T."/>
            <person name="Glaeser S.P."/>
            <person name="Spergser J."/>
            <person name="Ruckert C."/>
            <person name="Kaempfer P."/>
            <person name="Busse H.-J."/>
        </authorList>
    </citation>
    <scope>NUCLEOTIDE SEQUENCE [LARGE SCALE GENOMIC DNA]</scope>
    <source>
        <strain evidence="1 2">200CH</strain>
    </source>
</reference>
<proteinExistence type="predicted"/>
<organism evidence="1 2">
    <name type="scientific">Corynebacterium choanae</name>
    <dbReference type="NCBI Taxonomy" id="1862358"/>
    <lineage>
        <taxon>Bacteria</taxon>
        <taxon>Bacillati</taxon>
        <taxon>Actinomycetota</taxon>
        <taxon>Actinomycetes</taxon>
        <taxon>Mycobacteriales</taxon>
        <taxon>Corynebacteriaceae</taxon>
        <taxon>Corynebacterium</taxon>
    </lineage>
</organism>
<dbReference type="EMBL" id="CP033896">
    <property type="protein sequence ID" value="AZA14709.1"/>
    <property type="molecule type" value="Genomic_DNA"/>
</dbReference>
<keyword evidence="2" id="KW-1185">Reference proteome</keyword>
<evidence type="ECO:0000313" key="1">
    <source>
        <dbReference type="EMBL" id="AZA14709.1"/>
    </source>
</evidence>
<evidence type="ECO:0000313" key="2">
    <source>
        <dbReference type="Proteomes" id="UP000269019"/>
    </source>
</evidence>
<dbReference type="AlphaFoldDB" id="A0A3G6J9Y0"/>
<dbReference type="Proteomes" id="UP000269019">
    <property type="component" value="Chromosome"/>
</dbReference>
<name>A0A3G6J9Y0_9CORY</name>